<feature type="region of interest" description="Disordered" evidence="1">
    <location>
        <begin position="1"/>
        <end position="23"/>
    </location>
</feature>
<evidence type="ECO:0000256" key="1">
    <source>
        <dbReference type="SAM" id="MobiDB-lite"/>
    </source>
</evidence>
<sequence length="39" mass="4420">MKKESRYARQSRVFPPNPAQNVPWAAANLGNRFSDPSCK</sequence>
<dbReference type="AlphaFoldDB" id="A0A0J1B826"/>
<dbReference type="PATRIC" id="fig|595434.4.peg.5390"/>
<organism evidence="2 3">
    <name type="scientific">Rhodopirellula islandica</name>
    <dbReference type="NCBI Taxonomy" id="595434"/>
    <lineage>
        <taxon>Bacteria</taxon>
        <taxon>Pseudomonadati</taxon>
        <taxon>Planctomycetota</taxon>
        <taxon>Planctomycetia</taxon>
        <taxon>Pirellulales</taxon>
        <taxon>Pirellulaceae</taxon>
        <taxon>Rhodopirellula</taxon>
    </lineage>
</organism>
<protein>
    <submittedName>
        <fullName evidence="2">Uncharacterized protein</fullName>
    </submittedName>
</protein>
<gene>
    <name evidence="2" type="ORF">RISK_005677</name>
</gene>
<accession>A0A0J1B826</accession>
<reference evidence="2" key="1">
    <citation type="submission" date="2015-05" db="EMBL/GenBank/DDBJ databases">
        <title>Permanent draft genome of Rhodopirellula islandicus K833.</title>
        <authorList>
            <person name="Kizina J."/>
            <person name="Richter M."/>
            <person name="Glockner F.O."/>
            <person name="Harder J."/>
        </authorList>
    </citation>
    <scope>NUCLEOTIDE SEQUENCE [LARGE SCALE GENOMIC DNA]</scope>
    <source>
        <strain evidence="2">K833</strain>
    </source>
</reference>
<evidence type="ECO:0000313" key="3">
    <source>
        <dbReference type="Proteomes" id="UP000036367"/>
    </source>
</evidence>
<keyword evidence="3" id="KW-1185">Reference proteome</keyword>
<name>A0A0J1B826_RHOIS</name>
<evidence type="ECO:0000313" key="2">
    <source>
        <dbReference type="EMBL" id="KLU02611.1"/>
    </source>
</evidence>
<dbReference type="EMBL" id="LECT01000044">
    <property type="protein sequence ID" value="KLU02611.1"/>
    <property type="molecule type" value="Genomic_DNA"/>
</dbReference>
<proteinExistence type="predicted"/>
<dbReference type="Proteomes" id="UP000036367">
    <property type="component" value="Unassembled WGS sequence"/>
</dbReference>
<comment type="caution">
    <text evidence="2">The sequence shown here is derived from an EMBL/GenBank/DDBJ whole genome shotgun (WGS) entry which is preliminary data.</text>
</comment>
<dbReference type="STRING" id="595434.RISK_005677"/>